<dbReference type="InterPro" id="IPR001199">
    <property type="entry name" value="Cyt_B5-like_heme/steroid-bd"/>
</dbReference>
<dbReference type="GO" id="GO:0016126">
    <property type="term" value="P:sterol biosynthetic process"/>
    <property type="evidence" value="ECO:0007669"/>
    <property type="project" value="TreeGrafter"/>
</dbReference>
<sequence>MSADKELTFKEVAEHNTKKDLYMVVHDKVYDCSSFVDEHPYVPLCRTVGAAMRLGH</sequence>
<dbReference type="VEuPathDB" id="FungiDB:ASPSYDRAFT_39228"/>
<dbReference type="AlphaFoldDB" id="A0A1L9TYK8"/>
<dbReference type="PANTHER" id="PTHR19359">
    <property type="entry name" value="CYTOCHROME B5"/>
    <property type="match status" value="1"/>
</dbReference>
<keyword evidence="7" id="KW-0492">Microsome</keyword>
<evidence type="ECO:0000256" key="1">
    <source>
        <dbReference type="ARBA" id="ARBA00004131"/>
    </source>
</evidence>
<accession>A0A1L9TYK8</accession>
<dbReference type="GO" id="GO:0020037">
    <property type="term" value="F:heme binding"/>
    <property type="evidence" value="ECO:0007669"/>
    <property type="project" value="TreeGrafter"/>
</dbReference>
<dbReference type="RefSeq" id="XP_040708298.1">
    <property type="nucleotide sequence ID" value="XM_040845852.1"/>
</dbReference>
<dbReference type="PANTHER" id="PTHR19359:SF150">
    <property type="entry name" value="CYTOCHROME B5"/>
    <property type="match status" value="1"/>
</dbReference>
<organism evidence="14 15">
    <name type="scientific">Aspergillus sydowii CBS 593.65</name>
    <dbReference type="NCBI Taxonomy" id="1036612"/>
    <lineage>
        <taxon>Eukaryota</taxon>
        <taxon>Fungi</taxon>
        <taxon>Dikarya</taxon>
        <taxon>Ascomycota</taxon>
        <taxon>Pezizomycotina</taxon>
        <taxon>Eurotiomycetes</taxon>
        <taxon>Eurotiomycetidae</taxon>
        <taxon>Eurotiales</taxon>
        <taxon>Aspergillaceae</taxon>
        <taxon>Aspergillus</taxon>
        <taxon>Aspergillus subgen. Nidulantes</taxon>
    </lineage>
</organism>
<evidence type="ECO:0000256" key="4">
    <source>
        <dbReference type="ARBA" id="ARBA00022692"/>
    </source>
</evidence>
<evidence type="ECO:0000256" key="6">
    <source>
        <dbReference type="ARBA" id="ARBA00022824"/>
    </source>
</evidence>
<keyword evidence="3" id="KW-0349">Heme</keyword>
<evidence type="ECO:0000256" key="11">
    <source>
        <dbReference type="ARBA" id="ARBA00037877"/>
    </source>
</evidence>
<evidence type="ECO:0000256" key="8">
    <source>
        <dbReference type="ARBA" id="ARBA00022982"/>
    </source>
</evidence>
<dbReference type="OrthoDB" id="260519at2759"/>
<comment type="subcellular location">
    <subcellularLocation>
        <location evidence="1">Endoplasmic reticulum membrane</location>
        <topology evidence="1">Single-pass membrane protein</topology>
        <orientation evidence="1">Cytoplasmic side</orientation>
    </subcellularLocation>
    <subcellularLocation>
        <location evidence="11">Microsome membrane</location>
        <topology evidence="11">Single-pass membrane protein</topology>
        <orientation evidence="11">Cytoplasmic side</orientation>
    </subcellularLocation>
</comment>
<dbReference type="EMBL" id="KV878582">
    <property type="protein sequence ID" value="OJJ64492.1"/>
    <property type="molecule type" value="Genomic_DNA"/>
</dbReference>
<evidence type="ECO:0000313" key="15">
    <source>
        <dbReference type="Proteomes" id="UP000184356"/>
    </source>
</evidence>
<dbReference type="GO" id="GO:0005789">
    <property type="term" value="C:endoplasmic reticulum membrane"/>
    <property type="evidence" value="ECO:0007669"/>
    <property type="project" value="UniProtKB-SubCell"/>
</dbReference>
<dbReference type="InterPro" id="IPR036400">
    <property type="entry name" value="Cyt_B5-like_heme/steroid_sf"/>
</dbReference>
<evidence type="ECO:0000256" key="2">
    <source>
        <dbReference type="ARBA" id="ARBA00022448"/>
    </source>
</evidence>
<dbReference type="SUPFAM" id="SSF55856">
    <property type="entry name" value="Cytochrome b5-like heme/steroid binding domain"/>
    <property type="match status" value="1"/>
</dbReference>
<comment type="similarity">
    <text evidence="12">Belongs to the cytochrome b5 family.</text>
</comment>
<evidence type="ECO:0000256" key="10">
    <source>
        <dbReference type="ARBA" id="ARBA00023136"/>
    </source>
</evidence>
<evidence type="ECO:0000313" key="14">
    <source>
        <dbReference type="EMBL" id="OJJ64492.1"/>
    </source>
</evidence>
<keyword evidence="5" id="KW-0479">Metal-binding</keyword>
<dbReference type="Proteomes" id="UP000184356">
    <property type="component" value="Unassembled WGS sequence"/>
</dbReference>
<dbReference type="Pfam" id="PF00173">
    <property type="entry name" value="Cyt-b5"/>
    <property type="match status" value="1"/>
</dbReference>
<name>A0A1L9TYK8_9EURO</name>
<keyword evidence="15" id="KW-1185">Reference proteome</keyword>
<evidence type="ECO:0000256" key="7">
    <source>
        <dbReference type="ARBA" id="ARBA00022848"/>
    </source>
</evidence>
<evidence type="ECO:0000259" key="13">
    <source>
        <dbReference type="PROSITE" id="PS50255"/>
    </source>
</evidence>
<evidence type="ECO:0000256" key="3">
    <source>
        <dbReference type="ARBA" id="ARBA00022617"/>
    </source>
</evidence>
<feature type="domain" description="Cytochrome b5 heme-binding" evidence="13">
    <location>
        <begin position="4"/>
        <end position="40"/>
    </location>
</feature>
<keyword evidence="8" id="KW-0249">Electron transport</keyword>
<protein>
    <recommendedName>
        <fullName evidence="13">Cytochrome b5 heme-binding domain-containing protein</fullName>
    </recommendedName>
</protein>
<dbReference type="GeneID" id="63761925"/>
<gene>
    <name evidence="14" type="ORF">ASPSYDRAFT_39228</name>
</gene>
<dbReference type="InterPro" id="IPR050668">
    <property type="entry name" value="Cytochrome_b5"/>
</dbReference>
<keyword evidence="9" id="KW-0408">Iron</keyword>
<evidence type="ECO:0000256" key="9">
    <source>
        <dbReference type="ARBA" id="ARBA00023004"/>
    </source>
</evidence>
<keyword evidence="6" id="KW-0256">Endoplasmic reticulum</keyword>
<keyword evidence="10" id="KW-0472">Membrane</keyword>
<proteinExistence type="inferred from homology"/>
<evidence type="ECO:0000256" key="12">
    <source>
        <dbReference type="ARBA" id="ARBA00038168"/>
    </source>
</evidence>
<keyword evidence="4" id="KW-0812">Transmembrane</keyword>
<dbReference type="STRING" id="1036612.A0A1L9TYK8"/>
<evidence type="ECO:0000256" key="5">
    <source>
        <dbReference type="ARBA" id="ARBA00022723"/>
    </source>
</evidence>
<keyword evidence="2" id="KW-0813">Transport</keyword>
<reference evidence="15" key="1">
    <citation type="journal article" date="2017" name="Genome Biol.">
        <title>Comparative genomics reveals high biological diversity and specific adaptations in the industrially and medically important fungal genus Aspergillus.</title>
        <authorList>
            <person name="de Vries R.P."/>
            <person name="Riley R."/>
            <person name="Wiebenga A."/>
            <person name="Aguilar-Osorio G."/>
            <person name="Amillis S."/>
            <person name="Uchima C.A."/>
            <person name="Anderluh G."/>
            <person name="Asadollahi M."/>
            <person name="Askin M."/>
            <person name="Barry K."/>
            <person name="Battaglia E."/>
            <person name="Bayram O."/>
            <person name="Benocci T."/>
            <person name="Braus-Stromeyer S.A."/>
            <person name="Caldana C."/>
            <person name="Canovas D."/>
            <person name="Cerqueira G.C."/>
            <person name="Chen F."/>
            <person name="Chen W."/>
            <person name="Choi C."/>
            <person name="Clum A."/>
            <person name="Dos Santos R.A."/>
            <person name="Damasio A.R."/>
            <person name="Diallinas G."/>
            <person name="Emri T."/>
            <person name="Fekete E."/>
            <person name="Flipphi M."/>
            <person name="Freyberg S."/>
            <person name="Gallo A."/>
            <person name="Gournas C."/>
            <person name="Habgood R."/>
            <person name="Hainaut M."/>
            <person name="Harispe M.L."/>
            <person name="Henrissat B."/>
            <person name="Hilden K.S."/>
            <person name="Hope R."/>
            <person name="Hossain A."/>
            <person name="Karabika E."/>
            <person name="Karaffa L."/>
            <person name="Karanyi Z."/>
            <person name="Krasevec N."/>
            <person name="Kuo A."/>
            <person name="Kusch H."/>
            <person name="LaButti K."/>
            <person name="Lagendijk E.L."/>
            <person name="Lapidus A."/>
            <person name="Levasseur A."/>
            <person name="Lindquist E."/>
            <person name="Lipzen A."/>
            <person name="Logrieco A.F."/>
            <person name="MacCabe A."/>
            <person name="Maekelae M.R."/>
            <person name="Malavazi I."/>
            <person name="Melin P."/>
            <person name="Meyer V."/>
            <person name="Mielnichuk N."/>
            <person name="Miskei M."/>
            <person name="Molnar A.P."/>
            <person name="Mule G."/>
            <person name="Ngan C.Y."/>
            <person name="Orejas M."/>
            <person name="Orosz E."/>
            <person name="Ouedraogo J.P."/>
            <person name="Overkamp K.M."/>
            <person name="Park H.-S."/>
            <person name="Perrone G."/>
            <person name="Piumi F."/>
            <person name="Punt P.J."/>
            <person name="Ram A.F."/>
            <person name="Ramon A."/>
            <person name="Rauscher S."/>
            <person name="Record E."/>
            <person name="Riano-Pachon D.M."/>
            <person name="Robert V."/>
            <person name="Roehrig J."/>
            <person name="Ruller R."/>
            <person name="Salamov A."/>
            <person name="Salih N.S."/>
            <person name="Samson R.A."/>
            <person name="Sandor E."/>
            <person name="Sanguinetti M."/>
            <person name="Schuetze T."/>
            <person name="Sepcic K."/>
            <person name="Shelest E."/>
            <person name="Sherlock G."/>
            <person name="Sophianopoulou V."/>
            <person name="Squina F.M."/>
            <person name="Sun H."/>
            <person name="Susca A."/>
            <person name="Todd R.B."/>
            <person name="Tsang A."/>
            <person name="Unkles S.E."/>
            <person name="van de Wiele N."/>
            <person name="van Rossen-Uffink D."/>
            <person name="Oliveira J.V."/>
            <person name="Vesth T.C."/>
            <person name="Visser J."/>
            <person name="Yu J.-H."/>
            <person name="Zhou M."/>
            <person name="Andersen M.R."/>
            <person name="Archer D.B."/>
            <person name="Baker S.E."/>
            <person name="Benoit I."/>
            <person name="Brakhage A.A."/>
            <person name="Braus G.H."/>
            <person name="Fischer R."/>
            <person name="Frisvad J.C."/>
            <person name="Goldman G.H."/>
            <person name="Houbraken J."/>
            <person name="Oakley B."/>
            <person name="Pocsi I."/>
            <person name="Scazzocchio C."/>
            <person name="Seiboth B."/>
            <person name="vanKuyk P.A."/>
            <person name="Wortman J."/>
            <person name="Dyer P.S."/>
            <person name="Grigoriev I.V."/>
        </authorList>
    </citation>
    <scope>NUCLEOTIDE SEQUENCE [LARGE SCALE GENOMIC DNA]</scope>
    <source>
        <strain evidence="15">CBS 593.65</strain>
    </source>
</reference>
<dbReference type="PROSITE" id="PS50255">
    <property type="entry name" value="CYTOCHROME_B5_2"/>
    <property type="match status" value="1"/>
</dbReference>
<dbReference type="Gene3D" id="3.10.120.10">
    <property type="entry name" value="Cytochrome b5-like heme/steroid binding domain"/>
    <property type="match status" value="1"/>
</dbReference>
<dbReference type="GO" id="GO:0046872">
    <property type="term" value="F:metal ion binding"/>
    <property type="evidence" value="ECO:0007669"/>
    <property type="project" value="UniProtKB-KW"/>
</dbReference>